<accession>A0ACB9QBB5</accession>
<reference evidence="2" key="1">
    <citation type="journal article" date="2023" name="Front. Plant Sci.">
        <title>Chromosomal-level genome assembly of Melastoma candidum provides insights into trichome evolution.</title>
        <authorList>
            <person name="Zhong Y."/>
            <person name="Wu W."/>
            <person name="Sun C."/>
            <person name="Zou P."/>
            <person name="Liu Y."/>
            <person name="Dai S."/>
            <person name="Zhou R."/>
        </authorList>
    </citation>
    <scope>NUCLEOTIDE SEQUENCE [LARGE SCALE GENOMIC DNA]</scope>
</reference>
<organism evidence="1 2">
    <name type="scientific">Melastoma candidum</name>
    <dbReference type="NCBI Taxonomy" id="119954"/>
    <lineage>
        <taxon>Eukaryota</taxon>
        <taxon>Viridiplantae</taxon>
        <taxon>Streptophyta</taxon>
        <taxon>Embryophyta</taxon>
        <taxon>Tracheophyta</taxon>
        <taxon>Spermatophyta</taxon>
        <taxon>Magnoliopsida</taxon>
        <taxon>eudicotyledons</taxon>
        <taxon>Gunneridae</taxon>
        <taxon>Pentapetalae</taxon>
        <taxon>rosids</taxon>
        <taxon>malvids</taxon>
        <taxon>Myrtales</taxon>
        <taxon>Melastomataceae</taxon>
        <taxon>Melastomatoideae</taxon>
        <taxon>Melastomateae</taxon>
        <taxon>Melastoma</taxon>
    </lineage>
</organism>
<evidence type="ECO:0000313" key="1">
    <source>
        <dbReference type="EMBL" id="KAI4363616.1"/>
    </source>
</evidence>
<proteinExistence type="predicted"/>
<dbReference type="EMBL" id="CM042885">
    <property type="protein sequence ID" value="KAI4363616.1"/>
    <property type="molecule type" value="Genomic_DNA"/>
</dbReference>
<comment type="caution">
    <text evidence="1">The sequence shown here is derived from an EMBL/GenBank/DDBJ whole genome shotgun (WGS) entry which is preliminary data.</text>
</comment>
<name>A0ACB9QBB5_9MYRT</name>
<sequence length="215" mass="23596">MSSGGFGAGSLNLLSSDTRDFHVDRFLPFLTENTDFTVVGVIGPTGGEDSRSTAKHCSNSLEPRVSSERLVLLDSQPVFGPSVLAEMVHSALRTASNILSRNSWMKTPPKNALHNREINPQNIFPLKKALLQNFRHSSFISQKFEESPLCPESFDVGVALPNLFLIPSKASDETSSYPYESYFTMSSNLRDQVLSTSSSSFTSDGQMRSSPNPKL</sequence>
<protein>
    <submittedName>
        <fullName evidence="1">Uncharacterized protein</fullName>
    </submittedName>
</protein>
<gene>
    <name evidence="1" type="ORF">MLD38_019810</name>
</gene>
<keyword evidence="2" id="KW-1185">Reference proteome</keyword>
<evidence type="ECO:0000313" key="2">
    <source>
        <dbReference type="Proteomes" id="UP001057402"/>
    </source>
</evidence>
<dbReference type="Proteomes" id="UP001057402">
    <property type="component" value="Chromosome 6"/>
</dbReference>